<evidence type="ECO:0000313" key="2">
    <source>
        <dbReference type="Proteomes" id="UP000229090"/>
    </source>
</evidence>
<dbReference type="GeneID" id="63210185"/>
<gene>
    <name evidence="1" type="primary">82</name>
    <name evidence="1" type="ORF">SEA_KUMAO_82</name>
</gene>
<reference evidence="2" key="1">
    <citation type="submission" date="2017-09" db="EMBL/GenBank/DDBJ databases">
        <authorList>
            <person name="Ehlers B."/>
            <person name="Leendertz F.H."/>
        </authorList>
    </citation>
    <scope>NUCLEOTIDE SEQUENCE [LARGE SCALE GENOMIC DNA]</scope>
</reference>
<accession>A0A2D1GPW8</accession>
<protein>
    <submittedName>
        <fullName evidence="1">Uncharacterized protein</fullName>
    </submittedName>
</protein>
<dbReference type="Proteomes" id="UP000229090">
    <property type="component" value="Segment"/>
</dbReference>
<dbReference type="EMBL" id="MG009575">
    <property type="protein sequence ID" value="ATN94044.1"/>
    <property type="molecule type" value="Genomic_DNA"/>
</dbReference>
<dbReference type="KEGG" id="vg:63210185"/>
<name>A0A2D1GPW8_9CAUD</name>
<dbReference type="RefSeq" id="YP_010013571.1">
    <property type="nucleotide sequence ID" value="NC_053512.1"/>
</dbReference>
<sequence length="98" mass="10820">MATKNWVGQEFKPGDIVWRGARDNNLTDCKLGVVLEAENGRVQVHWLFRHGAYRVGTDWTSGAVSIDQKSRVTADVVVKLDPSTLDSTIQAVLENHGS</sequence>
<proteinExistence type="predicted"/>
<evidence type="ECO:0000313" key="1">
    <source>
        <dbReference type="EMBL" id="ATN94044.1"/>
    </source>
</evidence>
<keyword evidence="2" id="KW-1185">Reference proteome</keyword>
<organism evidence="1 2">
    <name type="scientific">Mycobacterium phage Kumao</name>
    <dbReference type="NCBI Taxonomy" id="2041344"/>
    <lineage>
        <taxon>Viruses</taxon>
        <taxon>Duplodnaviria</taxon>
        <taxon>Heunggongvirae</taxon>
        <taxon>Uroviricota</taxon>
        <taxon>Caudoviricetes</taxon>
        <taxon>Vilmaviridae</taxon>
        <taxon>Kumaovirus</taxon>
        <taxon>Kumaovirus kumao</taxon>
    </lineage>
</organism>